<dbReference type="STRING" id="77586.A0A0D9X2D2"/>
<name>A0A0D9X2D2_9ORYZ</name>
<dbReference type="EnsemblPlants" id="LPERR07G21620.1">
    <property type="protein sequence ID" value="LPERR07G21620.1"/>
    <property type="gene ID" value="LPERR07G21620"/>
</dbReference>
<dbReference type="Gramene" id="LPERR07G21620.1">
    <property type="protein sequence ID" value="LPERR07G21620.1"/>
    <property type="gene ID" value="LPERR07G21620"/>
</dbReference>
<dbReference type="InterPro" id="IPR046533">
    <property type="entry name" value="DUF6598"/>
</dbReference>
<protein>
    <recommendedName>
        <fullName evidence="1">DUF6598 domain-containing protein</fullName>
    </recommendedName>
</protein>
<keyword evidence="3" id="KW-1185">Reference proteome</keyword>
<reference evidence="2 3" key="2">
    <citation type="submission" date="2013-12" db="EMBL/GenBank/DDBJ databases">
        <authorList>
            <person name="Yu Y."/>
            <person name="Lee S."/>
            <person name="de Baynast K."/>
            <person name="Wissotski M."/>
            <person name="Liu L."/>
            <person name="Talag J."/>
            <person name="Goicoechea J."/>
            <person name="Angelova A."/>
            <person name="Jetty R."/>
            <person name="Kudrna D."/>
            <person name="Golser W."/>
            <person name="Rivera L."/>
            <person name="Zhang J."/>
            <person name="Wing R."/>
        </authorList>
    </citation>
    <scope>NUCLEOTIDE SEQUENCE</scope>
</reference>
<reference evidence="2 3" key="1">
    <citation type="submission" date="2012-08" db="EMBL/GenBank/DDBJ databases">
        <title>Oryza genome evolution.</title>
        <authorList>
            <person name="Wing R.A."/>
        </authorList>
    </citation>
    <scope>NUCLEOTIDE SEQUENCE</scope>
</reference>
<evidence type="ECO:0000313" key="3">
    <source>
        <dbReference type="Proteomes" id="UP000032180"/>
    </source>
</evidence>
<reference evidence="2" key="3">
    <citation type="submission" date="2015-04" db="UniProtKB">
        <authorList>
            <consortium name="EnsemblPlants"/>
        </authorList>
    </citation>
    <scope>IDENTIFICATION</scope>
</reference>
<dbReference type="EnsemblPlants" id="LPERR07G21620.2">
    <property type="protein sequence ID" value="LPERR07G21620.2"/>
    <property type="gene ID" value="LPERR07G21620"/>
</dbReference>
<dbReference type="PANTHER" id="PTHR33065">
    <property type="entry name" value="OS07G0486400 PROTEIN"/>
    <property type="match status" value="1"/>
</dbReference>
<evidence type="ECO:0000313" key="2">
    <source>
        <dbReference type="EnsemblPlants" id="LPERR07G21620.2"/>
    </source>
</evidence>
<dbReference type="PANTHER" id="PTHR33065:SF95">
    <property type="entry name" value="OS07G0646300 PROTEIN"/>
    <property type="match status" value="1"/>
</dbReference>
<dbReference type="Gramene" id="LPERR07G21620.2">
    <property type="protein sequence ID" value="LPERR07G21620.2"/>
    <property type="gene ID" value="LPERR07G21620"/>
</dbReference>
<sequence>MVFSNPTDCTIDDGICYKHLPRNMLQIFSLELAKIQVDGGLVELYGYIAAWDGLDPLPNYIVNISRDDPITVEQGSLINMVGPKRGIDMMDYCLIEFDMRIKTGKQEKDDLQLIDGATSIGPAGQWSNLFTVHIPGDYGIVGITLSCLEWAAEATIEVNISEVKNGFNLLFGCLTSGMDKEIRLFDGDITESRGLKRSVVAVKMGSLIELKIKVGALPLLPLPSSFYQHCCFEAKVHGHDTQEIKTAFALISVKVTWSTLPRELY</sequence>
<dbReference type="AlphaFoldDB" id="A0A0D9X2D2"/>
<organism evidence="2 3">
    <name type="scientific">Leersia perrieri</name>
    <dbReference type="NCBI Taxonomy" id="77586"/>
    <lineage>
        <taxon>Eukaryota</taxon>
        <taxon>Viridiplantae</taxon>
        <taxon>Streptophyta</taxon>
        <taxon>Embryophyta</taxon>
        <taxon>Tracheophyta</taxon>
        <taxon>Spermatophyta</taxon>
        <taxon>Magnoliopsida</taxon>
        <taxon>Liliopsida</taxon>
        <taxon>Poales</taxon>
        <taxon>Poaceae</taxon>
        <taxon>BOP clade</taxon>
        <taxon>Oryzoideae</taxon>
        <taxon>Oryzeae</taxon>
        <taxon>Oryzinae</taxon>
        <taxon>Leersia</taxon>
    </lineage>
</organism>
<feature type="domain" description="DUF6598" evidence="1">
    <location>
        <begin position="24"/>
        <end position="255"/>
    </location>
</feature>
<dbReference type="HOGENOM" id="CLU_034147_2_1_1"/>
<dbReference type="eggNOG" id="ENOG502R51K">
    <property type="taxonomic scope" value="Eukaryota"/>
</dbReference>
<evidence type="ECO:0000259" key="1">
    <source>
        <dbReference type="Pfam" id="PF20241"/>
    </source>
</evidence>
<accession>A0A0D9X2D2</accession>
<dbReference type="Proteomes" id="UP000032180">
    <property type="component" value="Chromosome 7"/>
</dbReference>
<proteinExistence type="predicted"/>
<dbReference type="Pfam" id="PF20241">
    <property type="entry name" value="DUF6598"/>
    <property type="match status" value="1"/>
</dbReference>